<reference evidence="10" key="1">
    <citation type="submission" date="2020-12" db="UniProtKB">
        <authorList>
            <consortium name="WormBaseParasite"/>
        </authorList>
    </citation>
    <scope>IDENTIFICATION</scope>
    <source>
        <strain evidence="10">MHco3</strain>
    </source>
</reference>
<evidence type="ECO:0000313" key="9">
    <source>
        <dbReference type="Proteomes" id="UP000025227"/>
    </source>
</evidence>
<comment type="catalytic activity">
    <reaction evidence="6 8">
        <text>hydrogencarbonate + H(+) = CO2 + H2O</text>
        <dbReference type="Rhea" id="RHEA:10748"/>
        <dbReference type="ChEBI" id="CHEBI:15377"/>
        <dbReference type="ChEBI" id="CHEBI:15378"/>
        <dbReference type="ChEBI" id="CHEBI:16526"/>
        <dbReference type="ChEBI" id="CHEBI:17544"/>
        <dbReference type="EC" id="4.2.1.1"/>
    </reaction>
</comment>
<feature type="binding site" evidence="7">
    <location>
        <position position="85"/>
    </location>
    <ligand>
        <name>Zn(2+)</name>
        <dbReference type="ChEBI" id="CHEBI:29105"/>
    </ligand>
</feature>
<dbReference type="InterPro" id="IPR036874">
    <property type="entry name" value="Carbonic_anhydrase_sf"/>
</dbReference>
<dbReference type="AlphaFoldDB" id="A0A7I4Z100"/>
<evidence type="ECO:0000256" key="5">
    <source>
        <dbReference type="ARBA" id="ARBA00023239"/>
    </source>
</evidence>
<comment type="cofactor">
    <cofactor evidence="7">
        <name>Zn(2+)</name>
        <dbReference type="ChEBI" id="CHEBI:29105"/>
    </cofactor>
    <text evidence="7">Binds 1 zinc ion per subunit.</text>
</comment>
<evidence type="ECO:0000256" key="2">
    <source>
        <dbReference type="ARBA" id="ARBA00012925"/>
    </source>
</evidence>
<evidence type="ECO:0000256" key="1">
    <source>
        <dbReference type="ARBA" id="ARBA00006217"/>
    </source>
</evidence>
<evidence type="ECO:0000256" key="7">
    <source>
        <dbReference type="PIRSR" id="PIRSR601765-1"/>
    </source>
</evidence>
<dbReference type="OMA" id="PEDQDGP"/>
<dbReference type="OrthoDB" id="10020193at2759"/>
<feature type="binding site" evidence="7">
    <location>
        <position position="83"/>
    </location>
    <ligand>
        <name>Zn(2+)</name>
        <dbReference type="ChEBI" id="CHEBI:29105"/>
    </ligand>
</feature>
<accession>A0A7I4Z100</accession>
<feature type="binding site" evidence="7">
    <location>
        <position position="149"/>
    </location>
    <ligand>
        <name>Zn(2+)</name>
        <dbReference type="ChEBI" id="CHEBI:29105"/>
    </ligand>
</feature>
<comment type="function">
    <text evidence="8">Reversible hydration of carbon dioxide.</text>
</comment>
<evidence type="ECO:0000256" key="4">
    <source>
        <dbReference type="ARBA" id="ARBA00022833"/>
    </source>
</evidence>
<dbReference type="WBParaSite" id="HCON_00167540-00001">
    <property type="protein sequence ID" value="HCON_00167540-00001"/>
    <property type="gene ID" value="HCON_00167540"/>
</dbReference>
<dbReference type="SMART" id="SM00947">
    <property type="entry name" value="Pro_CA"/>
    <property type="match status" value="1"/>
</dbReference>
<feature type="binding site" evidence="7">
    <location>
        <position position="152"/>
    </location>
    <ligand>
        <name>Zn(2+)</name>
        <dbReference type="ChEBI" id="CHEBI:29105"/>
    </ligand>
</feature>
<organism evidence="9 10">
    <name type="scientific">Haemonchus contortus</name>
    <name type="common">Barber pole worm</name>
    <dbReference type="NCBI Taxonomy" id="6289"/>
    <lineage>
        <taxon>Eukaryota</taxon>
        <taxon>Metazoa</taxon>
        <taxon>Ecdysozoa</taxon>
        <taxon>Nematoda</taxon>
        <taxon>Chromadorea</taxon>
        <taxon>Rhabditida</taxon>
        <taxon>Rhabditina</taxon>
        <taxon>Rhabditomorpha</taxon>
        <taxon>Strongyloidea</taxon>
        <taxon>Trichostrongylidae</taxon>
        <taxon>Haemonchus</taxon>
    </lineage>
</organism>
<evidence type="ECO:0000256" key="6">
    <source>
        <dbReference type="ARBA" id="ARBA00048348"/>
    </source>
</evidence>
<dbReference type="InterPro" id="IPR001765">
    <property type="entry name" value="Carbonic_anhydrase"/>
</dbReference>
<proteinExistence type="inferred from homology"/>
<protein>
    <recommendedName>
        <fullName evidence="2 8">Carbonic anhydrase</fullName>
        <ecNumber evidence="2 8">4.2.1.1</ecNumber>
    </recommendedName>
    <alternativeName>
        <fullName evidence="8">Carbonate dehydratase</fullName>
    </alternativeName>
</protein>
<dbReference type="SUPFAM" id="SSF53056">
    <property type="entry name" value="beta-carbonic anhydrase, cab"/>
    <property type="match status" value="1"/>
</dbReference>
<keyword evidence="9" id="KW-1185">Reference proteome</keyword>
<keyword evidence="4 7" id="KW-0862">Zinc</keyword>
<dbReference type="Gene3D" id="3.40.1050.10">
    <property type="entry name" value="Carbonic anhydrase"/>
    <property type="match status" value="1"/>
</dbReference>
<sequence length="318" mass="36113">QLRLADRPGRQKQPRLKAASRVGSVGLKHQCSGDYYLIPSKLIIMNRILRGVVKFRQTVRKELTKQFDDVGDHPKPMAVMFTCMDSRMLPTRFTQSNVGDMFVVRNAGNMIPDAPHYGTSSDISVTTEPAALELAITRGGIRHIIVCGHSDCKAMNLLHSLHQCPKNFDIESPMDHWVRRNGFRSMKRLNERLHKGGTVLKFGTKIAPSQDFEAIVDPLDKLPVQDKLSQINVLQQLENIASHEFLKEHFESGNLFVHGMWFDIYNGDDYLFSRDKKRFVLIDEETVSDLMAELEHRCGRPSSDQADETVRSAILTNP</sequence>
<evidence type="ECO:0000313" key="10">
    <source>
        <dbReference type="WBParaSite" id="HCON_00167540-00001"/>
    </source>
</evidence>
<name>A0A7I4Z100_HAECO</name>
<dbReference type="GO" id="GO:0004089">
    <property type="term" value="F:carbonate dehydratase activity"/>
    <property type="evidence" value="ECO:0007669"/>
    <property type="project" value="UniProtKB-UniRule"/>
</dbReference>
<dbReference type="EC" id="4.2.1.1" evidence="2 8"/>
<keyword evidence="5 8" id="KW-0456">Lyase</keyword>
<keyword evidence="3 7" id="KW-0479">Metal-binding</keyword>
<dbReference type="PANTHER" id="PTHR11002">
    <property type="entry name" value="CARBONIC ANHYDRASE"/>
    <property type="match status" value="1"/>
</dbReference>
<dbReference type="PANTHER" id="PTHR11002:SF76">
    <property type="entry name" value="CARBONIC ANHYDRASE"/>
    <property type="match status" value="1"/>
</dbReference>
<evidence type="ECO:0000256" key="8">
    <source>
        <dbReference type="RuleBase" id="RU003956"/>
    </source>
</evidence>
<dbReference type="Proteomes" id="UP000025227">
    <property type="component" value="Unplaced"/>
</dbReference>
<comment type="similarity">
    <text evidence="1 8">Belongs to the beta-class carbonic anhydrase family.</text>
</comment>
<evidence type="ECO:0000256" key="3">
    <source>
        <dbReference type="ARBA" id="ARBA00022723"/>
    </source>
</evidence>
<dbReference type="GO" id="GO:0008270">
    <property type="term" value="F:zinc ion binding"/>
    <property type="evidence" value="ECO:0007669"/>
    <property type="project" value="UniProtKB-UniRule"/>
</dbReference>
<dbReference type="Pfam" id="PF00484">
    <property type="entry name" value="Pro_CA"/>
    <property type="match status" value="1"/>
</dbReference>